<dbReference type="AlphaFoldDB" id="A0A381X0T1"/>
<gene>
    <name evidence="2" type="ORF">METZ01_LOCUS111188</name>
</gene>
<feature type="transmembrane region" description="Helical" evidence="1">
    <location>
        <begin position="9"/>
        <end position="29"/>
    </location>
</feature>
<sequence length="33" mass="3291">MVFGRITKFGIGTAALALVGITGIGFAPAPTEL</sequence>
<evidence type="ECO:0000256" key="1">
    <source>
        <dbReference type="SAM" id="Phobius"/>
    </source>
</evidence>
<accession>A0A381X0T1</accession>
<organism evidence="2">
    <name type="scientific">marine metagenome</name>
    <dbReference type="NCBI Taxonomy" id="408172"/>
    <lineage>
        <taxon>unclassified sequences</taxon>
        <taxon>metagenomes</taxon>
        <taxon>ecological metagenomes</taxon>
    </lineage>
</organism>
<keyword evidence="1" id="KW-0812">Transmembrane</keyword>
<name>A0A381X0T1_9ZZZZ</name>
<keyword evidence="1" id="KW-1133">Transmembrane helix</keyword>
<feature type="non-terminal residue" evidence="2">
    <location>
        <position position="33"/>
    </location>
</feature>
<keyword evidence="1" id="KW-0472">Membrane</keyword>
<dbReference type="EMBL" id="UINC01013515">
    <property type="protein sequence ID" value="SVA58334.1"/>
    <property type="molecule type" value="Genomic_DNA"/>
</dbReference>
<protein>
    <submittedName>
        <fullName evidence="2">Uncharacterized protein</fullName>
    </submittedName>
</protein>
<reference evidence="2" key="1">
    <citation type="submission" date="2018-05" db="EMBL/GenBank/DDBJ databases">
        <authorList>
            <person name="Lanie J.A."/>
            <person name="Ng W.-L."/>
            <person name="Kazmierczak K.M."/>
            <person name="Andrzejewski T.M."/>
            <person name="Davidsen T.M."/>
            <person name="Wayne K.J."/>
            <person name="Tettelin H."/>
            <person name="Glass J.I."/>
            <person name="Rusch D."/>
            <person name="Podicherti R."/>
            <person name="Tsui H.-C.T."/>
            <person name="Winkler M.E."/>
        </authorList>
    </citation>
    <scope>NUCLEOTIDE SEQUENCE</scope>
</reference>
<evidence type="ECO:0000313" key="2">
    <source>
        <dbReference type="EMBL" id="SVA58334.1"/>
    </source>
</evidence>
<proteinExistence type="predicted"/>